<sequence length="514" mass="57421">MSLQQSPSFSMIINHCSISRSNSQTFYLETFENVREQAGLFDNELFLMPTMVTSNSSGGFNPLQDFMVCGAGRNRVMQPSGMHPSGMQGSEVYNPVHCAQNDHGFYAPSAEDVMFKRTDSDEELQVTNEASLDSAESRPEGAGAGAAGIEQAVEGASDLNAEPMAFLQGLNSGNLMQFSQQSVLREMMLQDLQSHVNTLPKLENHNLGGYNFSMVLDEPPKSHWMFSVALNKLYIRMDKIFNVDVQFKAKMPIQPLSLRVFLCFVKDVSGPVLRCQNHLSVESTSIPNIKERESLLRCENPNTVYCGSAQGKGISERYSVLIPLNMCRSGNRSAGYVRQTLAFKFVCQNSCFGRKETCLVFCLENASGDIVGQQVLNVKICTCPKRDRNQDERQLTGKKRKSEPACSDEEDEPDVKPAKTRRRTASYRRKVKEETESNDSNDEEMPASEWQVSRTADGEYRLSITCPKKDWLLQSIDGMIKEAAAGVLQCPNQAKLRRHAHKLVSLKKRACDLP</sequence>
<comment type="cofactor">
    <cofactor evidence="1">
        <name>Zn(2+)</name>
        <dbReference type="ChEBI" id="CHEBI:29105"/>
    </cofactor>
</comment>
<evidence type="ECO:0000256" key="6">
    <source>
        <dbReference type="ARBA" id="ARBA00022833"/>
    </source>
</evidence>
<dbReference type="InterPro" id="IPR008967">
    <property type="entry name" value="p53-like_TF_DNA-bd_sf"/>
</dbReference>
<keyword evidence="5" id="KW-0479">Metal-binding</keyword>
<dbReference type="PRINTS" id="PR00386">
    <property type="entry name" value="P53SUPPRESSR"/>
</dbReference>
<keyword evidence="15" id="KW-1185">Reference proteome</keyword>
<feature type="compositionally biased region" description="Basic residues" evidence="12">
    <location>
        <begin position="418"/>
        <end position="430"/>
    </location>
</feature>
<evidence type="ECO:0000259" key="13">
    <source>
        <dbReference type="Pfam" id="PF00870"/>
    </source>
</evidence>
<dbReference type="Pfam" id="PF00870">
    <property type="entry name" value="P53"/>
    <property type="match status" value="1"/>
</dbReference>
<evidence type="ECO:0000313" key="16">
    <source>
        <dbReference type="RefSeq" id="XP_041633436.1"/>
    </source>
</evidence>
<evidence type="ECO:0000256" key="10">
    <source>
        <dbReference type="ARBA" id="ARBA00023163"/>
    </source>
</evidence>
<dbReference type="GeneID" id="108073569"/>
<dbReference type="InterPro" id="IPR011615">
    <property type="entry name" value="p53_DNA-bd"/>
</dbReference>
<evidence type="ECO:0000256" key="7">
    <source>
        <dbReference type="ARBA" id="ARBA00023015"/>
    </source>
</evidence>
<dbReference type="Pfam" id="PF11619">
    <property type="entry name" value="P53_C"/>
    <property type="match status" value="1"/>
</dbReference>
<proteinExistence type="inferred from homology"/>
<organism evidence="15 16">
    <name type="scientific">Drosophila kikkawai</name>
    <name type="common">Fruit fly</name>
    <dbReference type="NCBI Taxonomy" id="30033"/>
    <lineage>
        <taxon>Eukaryota</taxon>
        <taxon>Metazoa</taxon>
        <taxon>Ecdysozoa</taxon>
        <taxon>Arthropoda</taxon>
        <taxon>Hexapoda</taxon>
        <taxon>Insecta</taxon>
        <taxon>Pterygota</taxon>
        <taxon>Neoptera</taxon>
        <taxon>Endopterygota</taxon>
        <taxon>Diptera</taxon>
        <taxon>Brachycera</taxon>
        <taxon>Muscomorpha</taxon>
        <taxon>Ephydroidea</taxon>
        <taxon>Drosophilidae</taxon>
        <taxon>Drosophila</taxon>
        <taxon>Sophophora</taxon>
    </lineage>
</organism>
<keyword evidence="9" id="KW-0010">Activator</keyword>
<gene>
    <name evidence="16" type="primary">p53</name>
</gene>
<dbReference type="Gene3D" id="2.60.40.720">
    <property type="match status" value="1"/>
</dbReference>
<accession>A0ABM3C8J5</accession>
<dbReference type="InterPro" id="IPR038163">
    <property type="entry name" value="Dro_p53_C_sf"/>
</dbReference>
<evidence type="ECO:0000259" key="14">
    <source>
        <dbReference type="Pfam" id="PF11619"/>
    </source>
</evidence>
<name>A0ABM3C8J5_DROKI</name>
<evidence type="ECO:0000256" key="8">
    <source>
        <dbReference type="ARBA" id="ARBA00023125"/>
    </source>
</evidence>
<keyword evidence="4" id="KW-0053">Apoptosis</keyword>
<dbReference type="Gene3D" id="6.10.280.60">
    <property type="entry name" value="Transcription factor p53, C-terminal domain"/>
    <property type="match status" value="1"/>
</dbReference>
<comment type="subcellular location">
    <subcellularLocation>
        <location evidence="2">Nucleus</location>
    </subcellularLocation>
</comment>
<keyword evidence="11" id="KW-0539">Nucleus</keyword>
<evidence type="ECO:0000313" key="15">
    <source>
        <dbReference type="Proteomes" id="UP001652661"/>
    </source>
</evidence>
<comment type="similarity">
    <text evidence="3">Belongs to the p53 family.</text>
</comment>
<dbReference type="SUPFAM" id="SSF49417">
    <property type="entry name" value="p53-like transcription factors"/>
    <property type="match status" value="1"/>
</dbReference>
<dbReference type="CDD" id="cd08367">
    <property type="entry name" value="P53"/>
    <property type="match status" value="1"/>
</dbReference>
<feature type="domain" description="Transcription factor p53 C-terminal Drosophila" evidence="14">
    <location>
        <begin position="449"/>
        <end position="514"/>
    </location>
</feature>
<dbReference type="PANTHER" id="PTHR11447">
    <property type="entry name" value="CELLULAR TUMOR ANTIGEN P53"/>
    <property type="match status" value="1"/>
</dbReference>
<dbReference type="InterPro" id="IPR012346">
    <property type="entry name" value="p53/RUNT-type_TF_DNA-bd_sf"/>
</dbReference>
<evidence type="ECO:0000256" key="11">
    <source>
        <dbReference type="ARBA" id="ARBA00023242"/>
    </source>
</evidence>
<reference evidence="16" key="1">
    <citation type="submission" date="2025-08" db="UniProtKB">
        <authorList>
            <consortium name="RefSeq"/>
        </authorList>
    </citation>
    <scope>IDENTIFICATION</scope>
    <source>
        <strain evidence="16">14028-0561.14</strain>
        <tissue evidence="16">Whole fly</tissue>
    </source>
</reference>
<evidence type="ECO:0000256" key="1">
    <source>
        <dbReference type="ARBA" id="ARBA00001947"/>
    </source>
</evidence>
<evidence type="ECO:0000256" key="9">
    <source>
        <dbReference type="ARBA" id="ARBA00023159"/>
    </source>
</evidence>
<keyword evidence="7" id="KW-0805">Transcription regulation</keyword>
<feature type="region of interest" description="Disordered" evidence="12">
    <location>
        <begin position="391"/>
        <end position="452"/>
    </location>
</feature>
<feature type="region of interest" description="Disordered" evidence="12">
    <location>
        <begin position="120"/>
        <end position="146"/>
    </location>
</feature>
<dbReference type="Proteomes" id="UP001652661">
    <property type="component" value="Chromosome 3R"/>
</dbReference>
<protein>
    <submittedName>
        <fullName evidence="16">Uncharacterized protein p53 isoform X1</fullName>
    </submittedName>
</protein>
<dbReference type="InterPro" id="IPR002117">
    <property type="entry name" value="p53_tumour_suppressor"/>
</dbReference>
<keyword evidence="10" id="KW-0804">Transcription</keyword>
<dbReference type="PANTHER" id="PTHR11447:SF16">
    <property type="entry name" value="P53 PROTEIN LONG FORM VARIANT 1"/>
    <property type="match status" value="1"/>
</dbReference>
<evidence type="ECO:0000256" key="4">
    <source>
        <dbReference type="ARBA" id="ARBA00022703"/>
    </source>
</evidence>
<dbReference type="InterPro" id="IPR024631">
    <property type="entry name" value="p53_C_Drosophila"/>
</dbReference>
<evidence type="ECO:0000256" key="12">
    <source>
        <dbReference type="SAM" id="MobiDB-lite"/>
    </source>
</evidence>
<feature type="domain" description="p53 DNA-binding" evidence="13">
    <location>
        <begin position="203"/>
        <end position="394"/>
    </location>
</feature>
<dbReference type="RefSeq" id="XP_041633436.1">
    <property type="nucleotide sequence ID" value="XM_041777502.2"/>
</dbReference>
<evidence type="ECO:0000256" key="5">
    <source>
        <dbReference type="ARBA" id="ARBA00022723"/>
    </source>
</evidence>
<keyword evidence="6" id="KW-0862">Zinc</keyword>
<evidence type="ECO:0000256" key="2">
    <source>
        <dbReference type="ARBA" id="ARBA00004123"/>
    </source>
</evidence>
<keyword evidence="8" id="KW-0238">DNA-binding</keyword>
<feature type="compositionally biased region" description="Acidic residues" evidence="12">
    <location>
        <begin position="436"/>
        <end position="446"/>
    </location>
</feature>
<evidence type="ECO:0000256" key="3">
    <source>
        <dbReference type="ARBA" id="ARBA00006167"/>
    </source>
</evidence>